<dbReference type="EMBL" id="CP051128">
    <property type="protein sequence ID" value="QIZ07607.1"/>
    <property type="molecule type" value="Genomic_DNA"/>
</dbReference>
<dbReference type="Pfam" id="PF06048">
    <property type="entry name" value="DUF927"/>
    <property type="match status" value="1"/>
</dbReference>
<dbReference type="AlphaFoldDB" id="A0A6H1P2F7"/>
<protein>
    <submittedName>
        <fullName evidence="2">DUF927 domain-containing protein</fullName>
    </submittedName>
</protein>
<evidence type="ECO:0000259" key="1">
    <source>
        <dbReference type="Pfam" id="PF06048"/>
    </source>
</evidence>
<evidence type="ECO:0000313" key="3">
    <source>
        <dbReference type="Proteomes" id="UP000501868"/>
    </source>
</evidence>
<evidence type="ECO:0000313" key="2">
    <source>
        <dbReference type="EMBL" id="QIZ07607.1"/>
    </source>
</evidence>
<proteinExistence type="predicted"/>
<reference evidence="2 3" key="1">
    <citation type="submission" date="2020-04" db="EMBL/GenBank/DDBJ databases">
        <title>Genome-Wide Identification of 5-Methylcytosine Sites in Bacterial Genomes By High-Throughput Sequencing of MspJI Restriction Fragments.</title>
        <authorList>
            <person name="Wu V."/>
        </authorList>
    </citation>
    <scope>NUCLEOTIDE SEQUENCE [LARGE SCALE GENOMIC DNA]</scope>
    <source>
        <strain evidence="2 3">S2</strain>
    </source>
</reference>
<sequence>METGFSLTVTAYTDGFNHKATKEDTEKIMSYMKKANLHLSEPHYKSLEKFLAILEERKPHVCANWFGSSFVKDEIKNFSCNLMYFDFDNGITDYEEFERKAKERFHIIQRSFSWSEQNPKYHCYNIFNEYIYDLNHWWQVYEPLFEMYEEEFGLKLDVSIHPTKLCYAGLSDHIIHNDLPFLEVPEKKTKELKHTFLQGGGNNPAFDFQLFKVCIVKLTETGILLTYQHWIRIILALCDLFQEGIITEEQALEICSIIDDGNGETFRKFEREKNKMNNWSLGTIIYYCKNAGIHEIYYVQRADLIPLPFAIKDDVLYKTILNKKGNQKELKLVSRMAPHIVRKLSNVERNEVYYEIAWSDNGQKKREVVPAGVISTKKELLLLAANGFSCNDGNCKDLIDYFHEYLALNHVNQAHMVERLGHIKGEFIHPLLSQGVVIVPSDFGEKQLLEAFQVKGTMETWTNHVFNRIKAYPKALFLVLASFASVILRDLNVPPFIVDLSGSTSQGKSTTLQVGRSVWGNEGLMNEWNATKVAIERKAGFLNSFPLYMDDTRKADERILSKVVYQFSGGRAKGRGSVNGSQKELTWNNILISTGEVPLTEYARKAGGAAARVISLVDEPFGKVKGNYFSELYQALEENYGAVGLEFLKYWKDAKNDLLSEFSTLKNHYIQKANGDEVLTRLSMYFAAVHFAGVVLTKLLNVEMDLTLLNRLFEEMAEDNRAIDKPKQLLEEILFKLDSNRKYIANHYTPDTVWAIFKYDTVCLTPEFLRQELGAEEKMIRKEWAKRGFTQTHLNKDGKEIDYKQVKHRHSKYNAVIVNKEFYENTGLDFEEDYDQKEDSDQ</sequence>
<dbReference type="Proteomes" id="UP000501868">
    <property type="component" value="Chromosome"/>
</dbReference>
<gene>
    <name evidence="2" type="ORF">HFZ78_13420</name>
</gene>
<dbReference type="InterPro" id="IPR009270">
    <property type="entry name" value="DUF927"/>
</dbReference>
<accession>A0A6H1P2F7</accession>
<feature type="domain" description="DUF927" evidence="1">
    <location>
        <begin position="309"/>
        <end position="584"/>
    </location>
</feature>
<name>A0A6H1P2F7_PRIMG</name>
<organism evidence="2 3">
    <name type="scientific">Priestia megaterium</name>
    <name type="common">Bacillus megaterium</name>
    <dbReference type="NCBI Taxonomy" id="1404"/>
    <lineage>
        <taxon>Bacteria</taxon>
        <taxon>Bacillati</taxon>
        <taxon>Bacillota</taxon>
        <taxon>Bacilli</taxon>
        <taxon>Bacillales</taxon>
        <taxon>Bacillaceae</taxon>
        <taxon>Priestia</taxon>
    </lineage>
</organism>
<reference evidence="2 3" key="2">
    <citation type="submission" date="2020-04" db="EMBL/GenBank/DDBJ databases">
        <authorList>
            <person name="Fomenkov A."/>
            <person name="Anton B.P."/>
            <person name="Roberts R.J."/>
        </authorList>
    </citation>
    <scope>NUCLEOTIDE SEQUENCE [LARGE SCALE GENOMIC DNA]</scope>
    <source>
        <strain evidence="2 3">S2</strain>
    </source>
</reference>